<keyword evidence="4 6" id="KW-1133">Transmembrane helix</keyword>
<feature type="transmembrane region" description="Helical" evidence="6">
    <location>
        <begin position="186"/>
        <end position="204"/>
    </location>
</feature>
<dbReference type="PIRSF" id="PIRSF006324">
    <property type="entry name" value="LeuE"/>
    <property type="match status" value="1"/>
</dbReference>
<keyword evidence="8" id="KW-1185">Reference proteome</keyword>
<dbReference type="EMBL" id="JAGTUU010000005">
    <property type="protein sequence ID" value="MBS0125138.1"/>
    <property type="molecule type" value="Genomic_DNA"/>
</dbReference>
<dbReference type="RefSeq" id="WP_212537097.1">
    <property type="nucleotide sequence ID" value="NZ_JAGTUU010000005.1"/>
</dbReference>
<dbReference type="AlphaFoldDB" id="A0A8J7WGY5"/>
<reference evidence="7" key="1">
    <citation type="submission" date="2021-04" db="EMBL/GenBank/DDBJ databases">
        <authorList>
            <person name="Yoon J."/>
        </authorList>
    </citation>
    <scope>NUCLEOTIDE SEQUENCE</scope>
    <source>
        <strain evidence="7">KMU-90</strain>
    </source>
</reference>
<evidence type="ECO:0000256" key="5">
    <source>
        <dbReference type="ARBA" id="ARBA00023136"/>
    </source>
</evidence>
<feature type="transmembrane region" description="Helical" evidence="6">
    <location>
        <begin position="119"/>
        <end position="139"/>
    </location>
</feature>
<feature type="transmembrane region" description="Helical" evidence="6">
    <location>
        <begin position="151"/>
        <end position="174"/>
    </location>
</feature>
<evidence type="ECO:0000256" key="4">
    <source>
        <dbReference type="ARBA" id="ARBA00022989"/>
    </source>
</evidence>
<gene>
    <name evidence="7" type="ORF">KB874_13675</name>
</gene>
<dbReference type="Proteomes" id="UP000681356">
    <property type="component" value="Unassembled WGS sequence"/>
</dbReference>
<evidence type="ECO:0000256" key="3">
    <source>
        <dbReference type="ARBA" id="ARBA00022692"/>
    </source>
</evidence>
<evidence type="ECO:0000256" key="1">
    <source>
        <dbReference type="ARBA" id="ARBA00004651"/>
    </source>
</evidence>
<name>A0A8J7WGY5_9RHOB</name>
<dbReference type="GO" id="GO:0005886">
    <property type="term" value="C:plasma membrane"/>
    <property type="evidence" value="ECO:0007669"/>
    <property type="project" value="UniProtKB-SubCell"/>
</dbReference>
<organism evidence="7 8">
    <name type="scientific">Thetidibacter halocola</name>
    <dbReference type="NCBI Taxonomy" id="2827239"/>
    <lineage>
        <taxon>Bacteria</taxon>
        <taxon>Pseudomonadati</taxon>
        <taxon>Pseudomonadota</taxon>
        <taxon>Alphaproteobacteria</taxon>
        <taxon>Rhodobacterales</taxon>
        <taxon>Roseobacteraceae</taxon>
        <taxon>Thetidibacter</taxon>
    </lineage>
</organism>
<proteinExistence type="predicted"/>
<evidence type="ECO:0000256" key="2">
    <source>
        <dbReference type="ARBA" id="ARBA00022475"/>
    </source>
</evidence>
<evidence type="ECO:0000256" key="6">
    <source>
        <dbReference type="SAM" id="Phobius"/>
    </source>
</evidence>
<feature type="transmembrane region" description="Helical" evidence="6">
    <location>
        <begin position="80"/>
        <end position="98"/>
    </location>
</feature>
<dbReference type="InterPro" id="IPR001123">
    <property type="entry name" value="LeuE-type"/>
</dbReference>
<feature type="transmembrane region" description="Helical" evidence="6">
    <location>
        <begin position="12"/>
        <end position="32"/>
    </location>
</feature>
<dbReference type="GO" id="GO:0015171">
    <property type="term" value="F:amino acid transmembrane transporter activity"/>
    <property type="evidence" value="ECO:0007669"/>
    <property type="project" value="TreeGrafter"/>
</dbReference>
<protein>
    <submittedName>
        <fullName evidence="7">LysE family translocator</fullName>
    </submittedName>
</protein>
<dbReference type="PANTHER" id="PTHR30086:SF20">
    <property type="entry name" value="ARGININE EXPORTER PROTEIN ARGO-RELATED"/>
    <property type="match status" value="1"/>
</dbReference>
<comment type="subcellular location">
    <subcellularLocation>
        <location evidence="1">Cell membrane</location>
        <topology evidence="1">Multi-pass membrane protein</topology>
    </subcellularLocation>
</comment>
<evidence type="ECO:0000313" key="7">
    <source>
        <dbReference type="EMBL" id="MBS0125138.1"/>
    </source>
</evidence>
<keyword evidence="5 6" id="KW-0472">Membrane</keyword>
<comment type="caution">
    <text evidence="7">The sequence shown here is derived from an EMBL/GenBank/DDBJ whole genome shotgun (WGS) entry which is preliminary data.</text>
</comment>
<sequence length="205" mass="20904">MILFTLLDPATLAVFMAAGVALNVTPGSDVMFATACGASQGWKAGIAAAAGISTGCLVHVALTAGGMAAVMQAHPGVLDIVKWIGAAYLVWLAVRLWNADPARTRRAAQGLRAAFAKGALTNVLNPKVALFILAFLPQFTDPARGPVAAQMVVLGLLFAASGLVINGAYGAAAGALAAPMRRHARALNRFSALVFGGLAARLVID</sequence>
<keyword evidence="3 6" id="KW-0812">Transmembrane</keyword>
<accession>A0A8J7WGY5</accession>
<dbReference type="PANTHER" id="PTHR30086">
    <property type="entry name" value="ARGININE EXPORTER PROTEIN ARGO"/>
    <property type="match status" value="1"/>
</dbReference>
<dbReference type="Pfam" id="PF01810">
    <property type="entry name" value="LysE"/>
    <property type="match status" value="1"/>
</dbReference>
<evidence type="ECO:0000313" key="8">
    <source>
        <dbReference type="Proteomes" id="UP000681356"/>
    </source>
</evidence>
<feature type="transmembrane region" description="Helical" evidence="6">
    <location>
        <begin position="44"/>
        <end position="68"/>
    </location>
</feature>
<keyword evidence="2" id="KW-1003">Cell membrane</keyword>